<sequence>MACLHLSEQATHDGEFNTHYEKVSSELRRGTVVVISAGHLVVIEAFGEHNDSSPTTKPPPRIDGTGADLAKVETLALPLLISFESDMQPQHHCMKTISREHQMESVMMRRD</sequence>
<gene>
    <name evidence="1" type="ORF">L1987_86388</name>
</gene>
<dbReference type="Proteomes" id="UP001056120">
    <property type="component" value="Linkage Group LG29"/>
</dbReference>
<comment type="caution">
    <text evidence="1">The sequence shown here is derived from an EMBL/GenBank/DDBJ whole genome shotgun (WGS) entry which is preliminary data.</text>
</comment>
<evidence type="ECO:0000313" key="1">
    <source>
        <dbReference type="EMBL" id="KAI3676775.1"/>
    </source>
</evidence>
<dbReference type="EMBL" id="CM042046">
    <property type="protein sequence ID" value="KAI3676775.1"/>
    <property type="molecule type" value="Genomic_DNA"/>
</dbReference>
<accession>A0ACB8Y3D2</accession>
<proteinExistence type="predicted"/>
<organism evidence="1 2">
    <name type="scientific">Smallanthus sonchifolius</name>
    <dbReference type="NCBI Taxonomy" id="185202"/>
    <lineage>
        <taxon>Eukaryota</taxon>
        <taxon>Viridiplantae</taxon>
        <taxon>Streptophyta</taxon>
        <taxon>Embryophyta</taxon>
        <taxon>Tracheophyta</taxon>
        <taxon>Spermatophyta</taxon>
        <taxon>Magnoliopsida</taxon>
        <taxon>eudicotyledons</taxon>
        <taxon>Gunneridae</taxon>
        <taxon>Pentapetalae</taxon>
        <taxon>asterids</taxon>
        <taxon>campanulids</taxon>
        <taxon>Asterales</taxon>
        <taxon>Asteraceae</taxon>
        <taxon>Asteroideae</taxon>
        <taxon>Heliantheae alliance</taxon>
        <taxon>Millerieae</taxon>
        <taxon>Smallanthus</taxon>
    </lineage>
</organism>
<reference evidence="1 2" key="2">
    <citation type="journal article" date="2022" name="Mol. Ecol. Resour.">
        <title>The genomes of chicory, endive, great burdock and yacon provide insights into Asteraceae paleo-polyploidization history and plant inulin production.</title>
        <authorList>
            <person name="Fan W."/>
            <person name="Wang S."/>
            <person name="Wang H."/>
            <person name="Wang A."/>
            <person name="Jiang F."/>
            <person name="Liu H."/>
            <person name="Zhao H."/>
            <person name="Xu D."/>
            <person name="Zhang Y."/>
        </authorList>
    </citation>
    <scope>NUCLEOTIDE SEQUENCE [LARGE SCALE GENOMIC DNA]</scope>
    <source>
        <strain evidence="2">cv. Yunnan</strain>
        <tissue evidence="1">Leaves</tissue>
    </source>
</reference>
<evidence type="ECO:0000313" key="2">
    <source>
        <dbReference type="Proteomes" id="UP001056120"/>
    </source>
</evidence>
<keyword evidence="2" id="KW-1185">Reference proteome</keyword>
<reference evidence="2" key="1">
    <citation type="journal article" date="2022" name="Mol. Ecol. Resour.">
        <title>The genomes of chicory, endive, great burdock and yacon provide insights into Asteraceae palaeo-polyploidization history and plant inulin production.</title>
        <authorList>
            <person name="Fan W."/>
            <person name="Wang S."/>
            <person name="Wang H."/>
            <person name="Wang A."/>
            <person name="Jiang F."/>
            <person name="Liu H."/>
            <person name="Zhao H."/>
            <person name="Xu D."/>
            <person name="Zhang Y."/>
        </authorList>
    </citation>
    <scope>NUCLEOTIDE SEQUENCE [LARGE SCALE GENOMIC DNA]</scope>
    <source>
        <strain evidence="2">cv. Yunnan</strain>
    </source>
</reference>
<protein>
    <submittedName>
        <fullName evidence="1">Uncharacterized protein</fullName>
    </submittedName>
</protein>
<name>A0ACB8Y3D2_9ASTR</name>